<keyword evidence="1" id="KW-0472">Membrane</keyword>
<dbReference type="PANTHER" id="PTHR46211">
    <property type="entry name" value="GLYCEROPHOSPHORYL DIESTER PHOSPHODIESTERASE"/>
    <property type="match status" value="1"/>
</dbReference>
<evidence type="ECO:0000259" key="2">
    <source>
        <dbReference type="PROSITE" id="PS51704"/>
    </source>
</evidence>
<dbReference type="RefSeq" id="WP_191206296.1">
    <property type="nucleotide sequence ID" value="NZ_JACXZA010000007.1"/>
</dbReference>
<keyword evidence="1" id="KW-0812">Transmembrane</keyword>
<sequence>MLKLLSRSIRDFRAAYPKLLFFEYLYMLLTSVIIVPIITLIFNRVLTVIGSGSLMNEDIAQLGLNWKGMLGLTAIGLIASFAVFIELCVLVVIVQQRLWGNRVAIADALLTALRQTPRLLGFGTVQLLVLLLVLIPFVDSPMSESFYALFNVPVFLERNVLHLSVIMSAVYVVILIAAIYLVLRWIFVLHYIVLEGRTIGNAIRSSQELTRGKQSRVLVSLFLINVLVVGTGFAALSSLSFLPNWLNHNVLKAFTDHYSLTLTTVLTYMLTLAIMPLNIIVLTRLFYVFKWEKGQAPQDHLKLYRSFLGRWEHRLASIIKRLTRRRALFAAAAVVYVSLMLFVGLRASSHLVYAKWSVLISAHRGGDIANGPENSMPVILNSIDKGIQSIEIDVQLTKDGVAVLNHDATLYRMAGEKRRVADLTYAQVSKLTIGHDPDGLPIPITTLDEVLDVAQGQVKVLIDLKPTGPSGPLVQEVVRLVHDYEMEQDVYIQSFDSSTLRQIRQLAPEIRIGQIMYFAVGNLSSLDVDFYTVEQVMVTKQLVDRAHAAGREVWVWTVNGRHNLKEMLKFKIDGVITDTPETAQSMIGIDL</sequence>
<dbReference type="SUPFAM" id="SSF51695">
    <property type="entry name" value="PLC-like phosphodiesterases"/>
    <property type="match status" value="1"/>
</dbReference>
<dbReference type="InterPro" id="IPR018476">
    <property type="entry name" value="GlyceroP-diester-Pdiesterase_M"/>
</dbReference>
<dbReference type="CDD" id="cd08579">
    <property type="entry name" value="GDPD_memb_like"/>
    <property type="match status" value="1"/>
</dbReference>
<protein>
    <submittedName>
        <fullName evidence="3">Glycerophosphodiester phosphodiesterase</fullName>
    </submittedName>
</protein>
<dbReference type="Pfam" id="PF03009">
    <property type="entry name" value="GDPD"/>
    <property type="match status" value="1"/>
</dbReference>
<keyword evidence="4" id="KW-1185">Reference proteome</keyword>
<evidence type="ECO:0000313" key="4">
    <source>
        <dbReference type="Proteomes" id="UP000609346"/>
    </source>
</evidence>
<feature type="transmembrane region" description="Helical" evidence="1">
    <location>
        <begin position="69"/>
        <end position="94"/>
    </location>
</feature>
<proteinExistence type="predicted"/>
<feature type="transmembrane region" description="Helical" evidence="1">
    <location>
        <begin position="217"/>
        <end position="242"/>
    </location>
</feature>
<dbReference type="PANTHER" id="PTHR46211:SF8">
    <property type="entry name" value="PHOSPHODIESTERASE"/>
    <property type="match status" value="1"/>
</dbReference>
<dbReference type="InterPro" id="IPR030395">
    <property type="entry name" value="GP_PDE_dom"/>
</dbReference>
<feature type="transmembrane region" description="Helical" evidence="1">
    <location>
        <begin position="327"/>
        <end position="345"/>
    </location>
</feature>
<accession>A0ABR8N1E3</accession>
<keyword evidence="1" id="KW-1133">Transmembrane helix</keyword>
<dbReference type="Proteomes" id="UP000609346">
    <property type="component" value="Unassembled WGS sequence"/>
</dbReference>
<dbReference type="Pfam" id="PF10110">
    <property type="entry name" value="GPDPase_memb"/>
    <property type="match status" value="1"/>
</dbReference>
<feature type="transmembrane region" description="Helical" evidence="1">
    <location>
        <begin position="21"/>
        <end position="49"/>
    </location>
</feature>
<name>A0ABR8N1E3_9BACL</name>
<dbReference type="Gene3D" id="3.20.20.190">
    <property type="entry name" value="Phosphatidylinositol (PI) phosphodiesterase"/>
    <property type="match status" value="1"/>
</dbReference>
<feature type="transmembrane region" description="Helical" evidence="1">
    <location>
        <begin position="119"/>
        <end position="138"/>
    </location>
</feature>
<reference evidence="3 4" key="1">
    <citation type="submission" date="2020-09" db="EMBL/GenBank/DDBJ databases">
        <title>Paenibacillus sp. strain PR3 16S rRNA gene Genome sequencing and assembly.</title>
        <authorList>
            <person name="Kim J."/>
        </authorList>
    </citation>
    <scope>NUCLEOTIDE SEQUENCE [LARGE SCALE GENOMIC DNA]</scope>
    <source>
        <strain evidence="3 4">PR3</strain>
    </source>
</reference>
<feature type="transmembrane region" description="Helical" evidence="1">
    <location>
        <begin position="160"/>
        <end position="183"/>
    </location>
</feature>
<evidence type="ECO:0000313" key="3">
    <source>
        <dbReference type="EMBL" id="MBD3922001.1"/>
    </source>
</evidence>
<dbReference type="InterPro" id="IPR017946">
    <property type="entry name" value="PLC-like_Pdiesterase_TIM-brl"/>
</dbReference>
<feature type="transmembrane region" description="Helical" evidence="1">
    <location>
        <begin position="262"/>
        <end position="287"/>
    </location>
</feature>
<feature type="domain" description="GP-PDE" evidence="2">
    <location>
        <begin position="358"/>
        <end position="587"/>
    </location>
</feature>
<comment type="caution">
    <text evidence="3">The sequence shown here is derived from an EMBL/GenBank/DDBJ whole genome shotgun (WGS) entry which is preliminary data.</text>
</comment>
<organism evidence="3 4">
    <name type="scientific">Paenibacillus terricola</name>
    <dbReference type="NCBI Taxonomy" id="2763503"/>
    <lineage>
        <taxon>Bacteria</taxon>
        <taxon>Bacillati</taxon>
        <taxon>Bacillota</taxon>
        <taxon>Bacilli</taxon>
        <taxon>Bacillales</taxon>
        <taxon>Paenibacillaceae</taxon>
        <taxon>Paenibacillus</taxon>
    </lineage>
</organism>
<evidence type="ECO:0000256" key="1">
    <source>
        <dbReference type="SAM" id="Phobius"/>
    </source>
</evidence>
<dbReference type="EMBL" id="JACXZA010000007">
    <property type="protein sequence ID" value="MBD3922001.1"/>
    <property type="molecule type" value="Genomic_DNA"/>
</dbReference>
<gene>
    <name evidence="3" type="ORF">H8B09_24785</name>
</gene>
<dbReference type="PROSITE" id="PS51704">
    <property type="entry name" value="GP_PDE"/>
    <property type="match status" value="1"/>
</dbReference>